<feature type="compositionally biased region" description="Polar residues" evidence="1">
    <location>
        <begin position="115"/>
        <end position="140"/>
    </location>
</feature>
<sequence length="159" mass="18617">MDLEESLRMLVNLQETSEYIVDSQRKNWITLLDEDEDEEDNVVKMAKEKQIDLPSFSLVRDTSLKIEKLGGRGVKNPSTEQKESKPEKEKIPKDKPVMQAKPGFKEIWIPVEKQNGNNILPRNQQHKSPYNVELQQQSMALKSESPKEKRRWETKEQQI</sequence>
<gene>
    <name evidence="2" type="ORF">DVH24_012856</name>
</gene>
<evidence type="ECO:0000256" key="1">
    <source>
        <dbReference type="SAM" id="MobiDB-lite"/>
    </source>
</evidence>
<dbReference type="STRING" id="3750.A0A498HT69"/>
<evidence type="ECO:0000313" key="3">
    <source>
        <dbReference type="Proteomes" id="UP000290289"/>
    </source>
</evidence>
<dbReference type="Proteomes" id="UP000290289">
    <property type="component" value="Chromosome 15"/>
</dbReference>
<feature type="region of interest" description="Disordered" evidence="1">
    <location>
        <begin position="115"/>
        <end position="159"/>
    </location>
</feature>
<comment type="caution">
    <text evidence="2">The sequence shown here is derived from an EMBL/GenBank/DDBJ whole genome shotgun (WGS) entry which is preliminary data.</text>
</comment>
<feature type="compositionally biased region" description="Basic and acidic residues" evidence="1">
    <location>
        <begin position="80"/>
        <end position="96"/>
    </location>
</feature>
<feature type="compositionally biased region" description="Basic and acidic residues" evidence="1">
    <location>
        <begin position="144"/>
        <end position="159"/>
    </location>
</feature>
<keyword evidence="3" id="KW-1185">Reference proteome</keyword>
<dbReference type="PANTHER" id="PTHR34282">
    <property type="entry name" value="OS01G0228800 PROTEIN-RELATED"/>
    <property type="match status" value="1"/>
</dbReference>
<feature type="region of interest" description="Disordered" evidence="1">
    <location>
        <begin position="69"/>
        <end position="103"/>
    </location>
</feature>
<protein>
    <submittedName>
        <fullName evidence="2">Uncharacterized protein</fullName>
    </submittedName>
</protein>
<organism evidence="2 3">
    <name type="scientific">Malus domestica</name>
    <name type="common">Apple</name>
    <name type="synonym">Pyrus malus</name>
    <dbReference type="NCBI Taxonomy" id="3750"/>
    <lineage>
        <taxon>Eukaryota</taxon>
        <taxon>Viridiplantae</taxon>
        <taxon>Streptophyta</taxon>
        <taxon>Embryophyta</taxon>
        <taxon>Tracheophyta</taxon>
        <taxon>Spermatophyta</taxon>
        <taxon>Magnoliopsida</taxon>
        <taxon>eudicotyledons</taxon>
        <taxon>Gunneridae</taxon>
        <taxon>Pentapetalae</taxon>
        <taxon>rosids</taxon>
        <taxon>fabids</taxon>
        <taxon>Rosales</taxon>
        <taxon>Rosaceae</taxon>
        <taxon>Amygdaloideae</taxon>
        <taxon>Maleae</taxon>
        <taxon>Malus</taxon>
    </lineage>
</organism>
<dbReference type="AlphaFoldDB" id="A0A498HT69"/>
<evidence type="ECO:0000313" key="2">
    <source>
        <dbReference type="EMBL" id="RXH73172.1"/>
    </source>
</evidence>
<dbReference type="EMBL" id="RDQH01000341">
    <property type="protein sequence ID" value="RXH73172.1"/>
    <property type="molecule type" value="Genomic_DNA"/>
</dbReference>
<proteinExistence type="predicted"/>
<name>A0A498HT69_MALDO</name>
<accession>A0A498HT69</accession>
<reference evidence="2 3" key="1">
    <citation type="submission" date="2018-10" db="EMBL/GenBank/DDBJ databases">
        <title>A high-quality apple genome assembly.</title>
        <authorList>
            <person name="Hu J."/>
        </authorList>
    </citation>
    <scope>NUCLEOTIDE SEQUENCE [LARGE SCALE GENOMIC DNA]</scope>
    <source>
        <strain evidence="3">cv. HFTH1</strain>
        <tissue evidence="2">Young leaf</tissue>
    </source>
</reference>
<dbReference type="PANTHER" id="PTHR34282:SF1">
    <property type="entry name" value="DUF3741 DOMAIN-CONTAINING PROTEIN"/>
    <property type="match status" value="1"/>
</dbReference>